<evidence type="ECO:0000313" key="1">
    <source>
        <dbReference type="EMBL" id="GIY69199.1"/>
    </source>
</evidence>
<organism evidence="1 2">
    <name type="scientific">Caerostris darwini</name>
    <dbReference type="NCBI Taxonomy" id="1538125"/>
    <lineage>
        <taxon>Eukaryota</taxon>
        <taxon>Metazoa</taxon>
        <taxon>Ecdysozoa</taxon>
        <taxon>Arthropoda</taxon>
        <taxon>Chelicerata</taxon>
        <taxon>Arachnida</taxon>
        <taxon>Araneae</taxon>
        <taxon>Araneomorphae</taxon>
        <taxon>Entelegynae</taxon>
        <taxon>Araneoidea</taxon>
        <taxon>Araneidae</taxon>
        <taxon>Caerostris</taxon>
    </lineage>
</organism>
<protein>
    <submittedName>
        <fullName evidence="1">Uncharacterized protein</fullName>
    </submittedName>
</protein>
<accession>A0AAV4VHW9</accession>
<gene>
    <name evidence="1" type="ORF">CDAR_370811</name>
</gene>
<reference evidence="1 2" key="1">
    <citation type="submission" date="2021-06" db="EMBL/GenBank/DDBJ databases">
        <title>Caerostris darwini draft genome.</title>
        <authorList>
            <person name="Kono N."/>
            <person name="Arakawa K."/>
        </authorList>
    </citation>
    <scope>NUCLEOTIDE SEQUENCE [LARGE SCALE GENOMIC DNA]</scope>
</reference>
<dbReference type="EMBL" id="BPLQ01013022">
    <property type="protein sequence ID" value="GIY69199.1"/>
    <property type="molecule type" value="Genomic_DNA"/>
</dbReference>
<keyword evidence="2" id="KW-1185">Reference proteome</keyword>
<comment type="caution">
    <text evidence="1">The sequence shown here is derived from an EMBL/GenBank/DDBJ whole genome shotgun (WGS) entry which is preliminary data.</text>
</comment>
<dbReference type="Proteomes" id="UP001054837">
    <property type="component" value="Unassembled WGS sequence"/>
</dbReference>
<dbReference type="AlphaFoldDB" id="A0AAV4VHW9"/>
<sequence>MDLDRVWMGEHGGNGDGRDVFGMWIDGRMWWKREWTGWIWNVDGWRNVVETEMDWMDLECGGNVDGLDEFGTGMDGGTWWKRGWMMERDGNVDGLNRFGTWG</sequence>
<evidence type="ECO:0000313" key="2">
    <source>
        <dbReference type="Proteomes" id="UP001054837"/>
    </source>
</evidence>
<name>A0AAV4VHW9_9ARAC</name>
<proteinExistence type="predicted"/>